<keyword evidence="5" id="KW-1185">Reference proteome</keyword>
<comment type="similarity">
    <text evidence="1">Belongs to the carotenoid/retinoid oxidoreductase family.</text>
</comment>
<protein>
    <recommendedName>
        <fullName evidence="3">Amine oxidase domain-containing protein</fullName>
    </recommendedName>
</protein>
<comment type="caution">
    <text evidence="4">The sequence shown here is derived from an EMBL/GenBank/DDBJ whole genome shotgun (WGS) entry which is preliminary data.</text>
</comment>
<feature type="domain" description="Amine oxidase" evidence="3">
    <location>
        <begin position="23"/>
        <end position="342"/>
    </location>
</feature>
<evidence type="ECO:0000256" key="2">
    <source>
        <dbReference type="SAM" id="MobiDB-lite"/>
    </source>
</evidence>
<dbReference type="SUPFAM" id="SSF51905">
    <property type="entry name" value="FAD/NAD(P)-binding domain"/>
    <property type="match status" value="1"/>
</dbReference>
<dbReference type="GO" id="GO:0016491">
    <property type="term" value="F:oxidoreductase activity"/>
    <property type="evidence" value="ECO:0007669"/>
    <property type="project" value="InterPro"/>
</dbReference>
<dbReference type="InterPro" id="IPR036188">
    <property type="entry name" value="FAD/NAD-bd_sf"/>
</dbReference>
<dbReference type="PANTHER" id="PTHR43734:SF1">
    <property type="entry name" value="PHYTOENE DESATURASE"/>
    <property type="match status" value="1"/>
</dbReference>
<evidence type="ECO:0000256" key="1">
    <source>
        <dbReference type="ARBA" id="ARBA00006046"/>
    </source>
</evidence>
<gene>
    <name evidence="4" type="ORF">AMYX_28760</name>
</gene>
<dbReference type="Pfam" id="PF01593">
    <property type="entry name" value="Amino_oxidase"/>
    <property type="match status" value="1"/>
</dbReference>
<name>A0A7I9VNZ5_9BACT</name>
<evidence type="ECO:0000313" key="4">
    <source>
        <dbReference type="EMBL" id="GEJ58135.1"/>
    </source>
</evidence>
<sequence length="562" mass="62160">MTAPGREPASRAGYDAVVVGAGIAGLVAASELERRGRSVLVLEHNHQAGGLMSGIHRRGFYFDVGCQSFEGMGIVFPLLDQYGLSDLARFRRARYRLVMPGLDADVESLPQIRRAFQQAYPESAEGFGRVFALHERTSALIQRLFTPARVPYVEDESALALPRWISRALGGPGWASPAAAVQRVADLRTLLLDDFRPWYERQLPPSGARDLLSRCGYTGMNVFVASAFWHLWAHDYWYPEGGLQPWLDRWVARLEERGVRFLFKRTVTALEKAGDEVRAVLTHKGERFAARQVVYCGDYRQAVHGLVGAERYDRRELDRLDRARHSDAMVSVYLGLDLPAAALREQLRTSHVFYFPSFDCQTTLDPRDPDAHRKAFLEVTAHGIADPVPGARSAVVLQAFTRHDWQGGWGTGLTGDPARERATPPRTPAYRRLKREVADQLLASFERLVPGAGARVVYRDVGTPASTVRFTRNAFGGTCGFELNWRNFPFVNPLAHVATPLDNLHLAGHFTVWPGAVPTAALSGKIAALHADRGLAAGRRAHRRPGGRGEGRRAMVDAASGG</sequence>
<dbReference type="EMBL" id="BJTG01000006">
    <property type="protein sequence ID" value="GEJ58135.1"/>
    <property type="molecule type" value="Genomic_DNA"/>
</dbReference>
<proteinExistence type="inferred from homology"/>
<dbReference type="Proteomes" id="UP000503640">
    <property type="component" value="Unassembled WGS sequence"/>
</dbReference>
<dbReference type="RefSeq" id="WP_176066376.1">
    <property type="nucleotide sequence ID" value="NZ_BJTG01000006.1"/>
</dbReference>
<dbReference type="InterPro" id="IPR002937">
    <property type="entry name" value="Amino_oxidase"/>
</dbReference>
<reference evidence="5" key="1">
    <citation type="journal article" date="2020" name="Appl. Environ. Microbiol.">
        <title>Diazotrophic Anaeromyxobacter Isolates from Soils.</title>
        <authorList>
            <person name="Masuda Y."/>
            <person name="Yamanaka H."/>
            <person name="Xu Z.X."/>
            <person name="Shiratori Y."/>
            <person name="Aono T."/>
            <person name="Amachi S."/>
            <person name="Senoo K."/>
            <person name="Itoh H."/>
        </authorList>
    </citation>
    <scope>NUCLEOTIDE SEQUENCE [LARGE SCALE GENOMIC DNA]</scope>
    <source>
        <strain evidence="5">R267</strain>
    </source>
</reference>
<feature type="region of interest" description="Disordered" evidence="2">
    <location>
        <begin position="538"/>
        <end position="562"/>
    </location>
</feature>
<evidence type="ECO:0000313" key="5">
    <source>
        <dbReference type="Proteomes" id="UP000503640"/>
    </source>
</evidence>
<dbReference type="AlphaFoldDB" id="A0A7I9VNZ5"/>
<organism evidence="4 5">
    <name type="scientific">Anaeromyxobacter diazotrophicus</name>
    <dbReference type="NCBI Taxonomy" id="2590199"/>
    <lineage>
        <taxon>Bacteria</taxon>
        <taxon>Pseudomonadati</taxon>
        <taxon>Myxococcota</taxon>
        <taxon>Myxococcia</taxon>
        <taxon>Myxococcales</taxon>
        <taxon>Cystobacterineae</taxon>
        <taxon>Anaeromyxobacteraceae</taxon>
        <taxon>Anaeromyxobacter</taxon>
    </lineage>
</organism>
<accession>A0A7I9VNZ5</accession>
<dbReference type="Gene3D" id="3.50.50.60">
    <property type="entry name" value="FAD/NAD(P)-binding domain"/>
    <property type="match status" value="2"/>
</dbReference>
<dbReference type="PANTHER" id="PTHR43734">
    <property type="entry name" value="PHYTOENE DESATURASE"/>
    <property type="match status" value="1"/>
</dbReference>
<evidence type="ECO:0000259" key="3">
    <source>
        <dbReference type="Pfam" id="PF01593"/>
    </source>
</evidence>